<evidence type="ECO:0000313" key="2">
    <source>
        <dbReference type="EMBL" id="PWY98484.1"/>
    </source>
</evidence>
<feature type="compositionally biased region" description="Basic and acidic residues" evidence="1">
    <location>
        <begin position="1"/>
        <end position="10"/>
    </location>
</feature>
<dbReference type="Proteomes" id="UP000246740">
    <property type="component" value="Unassembled WGS sequence"/>
</dbReference>
<name>A0A317XJL5_9BASI</name>
<reference evidence="2 3" key="1">
    <citation type="journal article" date="2018" name="Mol. Biol. Evol.">
        <title>Broad Genomic Sampling Reveals a Smut Pathogenic Ancestry of the Fungal Clade Ustilaginomycotina.</title>
        <authorList>
            <person name="Kijpornyongpan T."/>
            <person name="Mondo S.J."/>
            <person name="Barry K."/>
            <person name="Sandor L."/>
            <person name="Lee J."/>
            <person name="Lipzen A."/>
            <person name="Pangilinan J."/>
            <person name="LaButti K."/>
            <person name="Hainaut M."/>
            <person name="Henrissat B."/>
            <person name="Grigoriev I.V."/>
            <person name="Spatafora J.W."/>
            <person name="Aime M.C."/>
        </authorList>
    </citation>
    <scope>NUCLEOTIDE SEQUENCE [LARGE SCALE GENOMIC DNA]</scope>
    <source>
        <strain evidence="2 3">MCA 3645</strain>
    </source>
</reference>
<protein>
    <submittedName>
        <fullName evidence="2">UPF0052-domain-containing protein</fullName>
    </submittedName>
</protein>
<dbReference type="SUPFAM" id="SSF142338">
    <property type="entry name" value="CofD-like"/>
    <property type="match status" value="1"/>
</dbReference>
<dbReference type="Gene3D" id="3.40.50.10680">
    <property type="entry name" value="CofD-like domains"/>
    <property type="match status" value="2"/>
</dbReference>
<proteinExistence type="predicted"/>
<feature type="region of interest" description="Disordered" evidence="1">
    <location>
        <begin position="520"/>
        <end position="561"/>
    </location>
</feature>
<feature type="region of interest" description="Disordered" evidence="1">
    <location>
        <begin position="1"/>
        <end position="30"/>
    </location>
</feature>
<feature type="region of interest" description="Disordered" evidence="1">
    <location>
        <begin position="447"/>
        <end position="485"/>
    </location>
</feature>
<feature type="compositionally biased region" description="Acidic residues" evidence="1">
    <location>
        <begin position="528"/>
        <end position="541"/>
    </location>
</feature>
<dbReference type="PANTHER" id="PTHR31240">
    <property type="entry name" value="MATERNAL EFFECT EMBRYO ARREST 18"/>
    <property type="match status" value="1"/>
</dbReference>
<feature type="region of interest" description="Disordered" evidence="1">
    <location>
        <begin position="49"/>
        <end position="87"/>
    </location>
</feature>
<dbReference type="OrthoDB" id="10267139at2759"/>
<evidence type="ECO:0000256" key="1">
    <source>
        <dbReference type="SAM" id="MobiDB-lite"/>
    </source>
</evidence>
<evidence type="ECO:0000313" key="3">
    <source>
        <dbReference type="Proteomes" id="UP000246740"/>
    </source>
</evidence>
<organism evidence="2 3">
    <name type="scientific">Testicularia cyperi</name>
    <dbReference type="NCBI Taxonomy" id="1882483"/>
    <lineage>
        <taxon>Eukaryota</taxon>
        <taxon>Fungi</taxon>
        <taxon>Dikarya</taxon>
        <taxon>Basidiomycota</taxon>
        <taxon>Ustilaginomycotina</taxon>
        <taxon>Ustilaginomycetes</taxon>
        <taxon>Ustilaginales</taxon>
        <taxon>Anthracoideaceae</taxon>
        <taxon>Testicularia</taxon>
    </lineage>
</organism>
<dbReference type="InterPro" id="IPR038136">
    <property type="entry name" value="CofD-like_dom_sf"/>
</dbReference>
<dbReference type="AlphaFoldDB" id="A0A317XJL5"/>
<dbReference type="InParanoid" id="A0A317XJL5"/>
<accession>A0A317XJL5</accession>
<dbReference type="EMBL" id="KZ819198">
    <property type="protein sequence ID" value="PWY98484.1"/>
    <property type="molecule type" value="Genomic_DNA"/>
</dbReference>
<keyword evidence="3" id="KW-1185">Reference proteome</keyword>
<dbReference type="PANTHER" id="PTHR31240:SF0">
    <property type="entry name" value="MATERNAL EFFECT EMBRYO ARREST 18"/>
    <property type="match status" value="1"/>
</dbReference>
<sequence length="760" mass="80826">MDSEGSERQAIDSITPHLTPRVHPDRSDQRRLQSLPSLSNLDEYVLATAGTSPTLQDSRGLDDETSSLGRSTDVDLDSTGAGSPVHSSRDLAELDEHIASAPTLLDARLNSPNVARGMEATTKPNSSTSSGVLMQASPLGPGSVLVISGGSGFNDLVGATPGATYVMPISDNGGSSSEIIRVLGGPSIGDLRSRLNRLIPLASRPGPGTGPSEHHIPPPHSNEALHNLLSYRLPTKGKSREIKQEWMDILEGRHHLWRGIEPERKEVIRGFLVHFESEVLRRAHRHFNFRGGSIGNFFLAAAQKFFRSIQSAIFLFSATTHINASETGSKVLPVINTNHTATIAAELEDGEIIVGQCEISHPAPKPLLSSASRQLSKLRGTGMEFPGSLTSQPPGTPSSAIFDSFGHGSDGIEARGHIYLSGSPAHHDPALLTPGFGPPAHYAGQGLGTSYESMSGSGILSRPVGGGTPQSVTGDASPAGRQAHHQHLLKPATGASPLFARLVEEKAAAYATSRKGLTRVGNYKDGLEPDEDEQDSQDGIDDGVGGRATEGEGDGDEDAPERAGNIVFSKADGDDADQEPQLPSKIQRIFYVNAYRDEIHPAPNPSFVSTLVRSQTLIYSCGSLWTSIIPCLCLRGVATAIARSSTLRYKVLLLNSVHDRETNGMSALDVVNAISSSLNHSDNPALTLASDLHGYQPSSFITHIVYFPDGQIKVDIDKFEALGIQCVIATSSMRTKSGYPKFDEDSVRQALSSITGSSAP</sequence>
<dbReference type="InterPro" id="IPR002882">
    <property type="entry name" value="CofD"/>
</dbReference>
<gene>
    <name evidence="2" type="ORF">BCV70DRAFT_201793</name>
</gene>
<dbReference type="STRING" id="1882483.A0A317XJL5"/>
<dbReference type="GO" id="GO:0043743">
    <property type="term" value="F:LPPG:FO 2-phospho-L-lactate transferase activity"/>
    <property type="evidence" value="ECO:0007669"/>
    <property type="project" value="InterPro"/>
</dbReference>
<dbReference type="Pfam" id="PF01933">
    <property type="entry name" value="CofD"/>
    <property type="match status" value="1"/>
</dbReference>
<feature type="compositionally biased region" description="Polar residues" evidence="1">
    <location>
        <begin position="448"/>
        <end position="458"/>
    </location>
</feature>